<dbReference type="EMBL" id="CP001100">
    <property type="protein sequence ID" value="ACF14356.1"/>
    <property type="molecule type" value="Genomic_DNA"/>
</dbReference>
<dbReference type="SUPFAM" id="SSF48452">
    <property type="entry name" value="TPR-like"/>
    <property type="match status" value="1"/>
</dbReference>
<keyword evidence="1" id="KW-0732">Signal</keyword>
<protein>
    <recommendedName>
        <fullName evidence="4">Tetratricopeptide TPR_2 repeat protein</fullName>
    </recommendedName>
</protein>
<accession>B3QUA7</accession>
<evidence type="ECO:0000313" key="3">
    <source>
        <dbReference type="Proteomes" id="UP000001208"/>
    </source>
</evidence>
<dbReference type="Gene3D" id="1.25.40.10">
    <property type="entry name" value="Tetratricopeptide repeat domain"/>
    <property type="match status" value="1"/>
</dbReference>
<dbReference type="InterPro" id="IPR011990">
    <property type="entry name" value="TPR-like_helical_dom_sf"/>
</dbReference>
<dbReference type="AlphaFoldDB" id="B3QUA7"/>
<feature type="chain" id="PRO_5002795763" description="Tetratricopeptide TPR_2 repeat protein" evidence="1">
    <location>
        <begin position="20"/>
        <end position="445"/>
    </location>
</feature>
<name>B3QUA7_CHLT3</name>
<dbReference type="RefSeq" id="WP_012500440.1">
    <property type="nucleotide sequence ID" value="NC_011026.1"/>
</dbReference>
<dbReference type="Proteomes" id="UP000001208">
    <property type="component" value="Chromosome"/>
</dbReference>
<gene>
    <name evidence="2" type="ordered locus">Ctha_1902</name>
</gene>
<sequence>MKFFLTIFLLIFSLEAAFAQQAPSFVETDKATYQAYVKGEWGKVICLGTAAIERGTDYFYLRMRIAYAYFMKAQYRKAAGHYEHALALNEGDPIALEYLYYSYLYAGRAADARCLSGRFPESLKKSMKLNDKSEVVSAGLNITYASGSNDELKNEILATAPTEQDGFQSLPVSWVNYQATLAHRLGDHVLLGHSVSLLYKDIYSVDAADGAATLSDARTIRQFNYNLSANMTFSEGFTFAPLISYINYSVPVASDSATGVGQGRQSAQSMSFSEHSFGLRASLELGLFRASLAGARSNFFEGEQTLGALALSVFPSGNLNLYYTASAYLNRQSKDGASESQFVHKHEIGLKVAEHLWLEVLAMQGDFTNLYDPFSEISYNSPERYRTIAGLTLVVPFFEVGITGFLGYRYIRSESIFIPYENASDITNRTPFNFQSITGGITWTF</sequence>
<organism evidence="2 3">
    <name type="scientific">Chloroherpeton thalassium (strain ATCC 35110 / GB-78)</name>
    <dbReference type="NCBI Taxonomy" id="517418"/>
    <lineage>
        <taxon>Bacteria</taxon>
        <taxon>Pseudomonadati</taxon>
        <taxon>Chlorobiota</taxon>
        <taxon>Chlorobiia</taxon>
        <taxon>Chlorobiales</taxon>
        <taxon>Chloroherpetonaceae</taxon>
        <taxon>Chloroherpeton</taxon>
    </lineage>
</organism>
<evidence type="ECO:0000313" key="2">
    <source>
        <dbReference type="EMBL" id="ACF14356.1"/>
    </source>
</evidence>
<reference evidence="2 3" key="1">
    <citation type="submission" date="2008-06" db="EMBL/GenBank/DDBJ databases">
        <title>Complete sequence of Chloroherpeton thalassium ATCC 35110.</title>
        <authorList>
            <consortium name="US DOE Joint Genome Institute"/>
            <person name="Lucas S."/>
            <person name="Copeland A."/>
            <person name="Lapidus A."/>
            <person name="Glavina del Rio T."/>
            <person name="Dalin E."/>
            <person name="Tice H."/>
            <person name="Bruce D."/>
            <person name="Goodwin L."/>
            <person name="Pitluck S."/>
            <person name="Schmutz J."/>
            <person name="Larimer F."/>
            <person name="Land M."/>
            <person name="Hauser L."/>
            <person name="Kyrpides N."/>
            <person name="Mikhailova N."/>
            <person name="Liu Z."/>
            <person name="Li T."/>
            <person name="Zhao F."/>
            <person name="Overmann J."/>
            <person name="Bryant D.A."/>
            <person name="Richardson P."/>
        </authorList>
    </citation>
    <scope>NUCLEOTIDE SEQUENCE [LARGE SCALE GENOMIC DNA]</scope>
    <source>
        <strain evidence="3">ATCC 35110 / GB-78</strain>
    </source>
</reference>
<dbReference type="HOGENOM" id="CLU_614952_0_0_10"/>
<feature type="signal peptide" evidence="1">
    <location>
        <begin position="1"/>
        <end position="19"/>
    </location>
</feature>
<dbReference type="KEGG" id="cts:Ctha_1902"/>
<evidence type="ECO:0008006" key="4">
    <source>
        <dbReference type="Google" id="ProtNLM"/>
    </source>
</evidence>
<proteinExistence type="predicted"/>
<dbReference type="eggNOG" id="ENOG5032TY4">
    <property type="taxonomic scope" value="Bacteria"/>
</dbReference>
<evidence type="ECO:0000256" key="1">
    <source>
        <dbReference type="SAM" id="SignalP"/>
    </source>
</evidence>
<keyword evidence="3" id="KW-1185">Reference proteome</keyword>
<dbReference type="OrthoDB" id="819143at2"/>